<accession>A0A6P5SQ21</accession>
<dbReference type="InterPro" id="IPR053327">
    <property type="entry name" value="KIP"/>
</dbReference>
<evidence type="ECO:0000313" key="3">
    <source>
        <dbReference type="RefSeq" id="XP_021815746.1"/>
    </source>
</evidence>
<dbReference type="GeneID" id="110758099"/>
<dbReference type="PANTHER" id="PTHR36001:SF2">
    <property type="entry name" value="CTAGE FAMILY PROTEIN-RELATED"/>
    <property type="match status" value="1"/>
</dbReference>
<proteinExistence type="predicted"/>
<feature type="coiled-coil region" evidence="1">
    <location>
        <begin position="199"/>
        <end position="226"/>
    </location>
</feature>
<evidence type="ECO:0000256" key="1">
    <source>
        <dbReference type="SAM" id="Coils"/>
    </source>
</evidence>
<dbReference type="PANTHER" id="PTHR36001">
    <property type="entry name" value="CTAGE FAMILY PROTEIN-RELATED"/>
    <property type="match status" value="1"/>
</dbReference>
<protein>
    <submittedName>
        <fullName evidence="3">Uncharacterized protein LOC110758099 isoform X2</fullName>
    </submittedName>
</protein>
<keyword evidence="1" id="KW-0175">Coiled coil</keyword>
<dbReference type="AlphaFoldDB" id="A0A6P5SQ21"/>
<dbReference type="RefSeq" id="XP_021815746.1">
    <property type="nucleotide sequence ID" value="XM_021960054.1"/>
</dbReference>
<sequence length="261" mass="29588">MAGNDPRKHLFNLIHDVASEKSHGERRVVGLRKRIEELRSELEVSNAELEEAKRSKETTEQDLKGYEVELAMNEATIQTLESRISLTQDEISTVGSDLDALKNKKGASRDEFISQMFEINTQIRKFQESIARKIYELLYNGSTEEEDPKLVKEEVTEGALSTLEDMLAGVISQTTEVEEEYKSEQNIEKQQALIDCERKVFLMEEMLRATKALQDLTRQTSELEQICATVGEKLQRRCICPSCHLDNVGVLGGLMESSEAN</sequence>
<dbReference type="Proteomes" id="UP000515124">
    <property type="component" value="Unplaced"/>
</dbReference>
<evidence type="ECO:0000313" key="2">
    <source>
        <dbReference type="Proteomes" id="UP000515124"/>
    </source>
</evidence>
<gene>
    <name evidence="3" type="primary">LOC110758099</name>
</gene>
<keyword evidence="2" id="KW-1185">Reference proteome</keyword>
<name>A0A6P5SQ21_PRUAV</name>
<reference evidence="3" key="1">
    <citation type="submission" date="2025-08" db="UniProtKB">
        <authorList>
            <consortium name="RefSeq"/>
        </authorList>
    </citation>
    <scope>IDENTIFICATION</scope>
</reference>
<feature type="coiled-coil region" evidence="1">
    <location>
        <begin position="21"/>
        <end position="83"/>
    </location>
</feature>
<organism evidence="2 3">
    <name type="scientific">Prunus avium</name>
    <name type="common">Cherry</name>
    <name type="synonym">Cerasus avium</name>
    <dbReference type="NCBI Taxonomy" id="42229"/>
    <lineage>
        <taxon>Eukaryota</taxon>
        <taxon>Viridiplantae</taxon>
        <taxon>Streptophyta</taxon>
        <taxon>Embryophyta</taxon>
        <taxon>Tracheophyta</taxon>
        <taxon>Spermatophyta</taxon>
        <taxon>Magnoliopsida</taxon>
        <taxon>eudicotyledons</taxon>
        <taxon>Gunneridae</taxon>
        <taxon>Pentapetalae</taxon>
        <taxon>rosids</taxon>
        <taxon>fabids</taxon>
        <taxon>Rosales</taxon>
        <taxon>Rosaceae</taxon>
        <taxon>Amygdaloideae</taxon>
        <taxon>Amygdaleae</taxon>
        <taxon>Prunus</taxon>
    </lineage>
</organism>